<evidence type="ECO:0000256" key="7">
    <source>
        <dbReference type="HAMAP-Rule" id="MF_01147"/>
    </source>
</evidence>
<evidence type="ECO:0000313" key="9">
    <source>
        <dbReference type="Proteomes" id="UP000635278"/>
    </source>
</evidence>
<dbReference type="EC" id="2.5.1.145" evidence="7"/>
<dbReference type="RefSeq" id="WP_173581824.1">
    <property type="nucleotide sequence ID" value="NZ_WOTB01000002.1"/>
</dbReference>
<protein>
    <recommendedName>
        <fullName evidence="7">Phosphatidylglycerol--prolipoprotein diacylglyceryl transferase</fullName>
        <ecNumber evidence="7">2.5.1.145</ecNumber>
    </recommendedName>
</protein>
<dbReference type="EMBL" id="WOTB01000002">
    <property type="protein sequence ID" value="NHN83387.1"/>
    <property type="molecule type" value="Genomic_DNA"/>
</dbReference>
<evidence type="ECO:0000256" key="1">
    <source>
        <dbReference type="ARBA" id="ARBA00007150"/>
    </source>
</evidence>
<dbReference type="InterPro" id="IPR001640">
    <property type="entry name" value="Lgt"/>
</dbReference>
<keyword evidence="9" id="KW-1185">Reference proteome</keyword>
<evidence type="ECO:0000256" key="5">
    <source>
        <dbReference type="ARBA" id="ARBA00022989"/>
    </source>
</evidence>
<keyword evidence="3 7" id="KW-0808">Transferase</keyword>
<reference evidence="8 9" key="1">
    <citation type="journal article" date="2020" name="Int. J. Syst. Evol. Microbiol.">
        <title>Novel acetic acid bacteria from cider fermentations: Acetobacter conturbans sp. nov. and Acetobacter fallax sp. nov.</title>
        <authorList>
            <person name="Sombolestani A.S."/>
            <person name="Cleenwerck I."/>
            <person name="Cnockaert M."/>
            <person name="Borremans W."/>
            <person name="Wieme A.D."/>
            <person name="De Vuyst L."/>
            <person name="Vandamme P."/>
        </authorList>
    </citation>
    <scope>NUCLEOTIDE SEQUENCE [LARGE SCALE GENOMIC DNA]</scope>
    <source>
        <strain evidence="8 9">LMG 30640</strain>
    </source>
</reference>
<sequence length="283" mass="30781">MLPVLMFPQFDPVLIHLGPLAIRWYALAYIAGIILGVQLLKRIVTWAPRAATVRQADDFLTWVTLGVVLGGRLGYVLFYQPSFFLTHPLAIPEVWKGGMSFHGGAAGVIIALLLFARRYGLSFLAFSDRVTVCVPIGLCFGRIANFINGELWGRPAGPDVPWAMIFPGSDGVPRHPSEIYEALTEGVLLFLVLLFAARKENLRARPGFLAGLFLAGYGCARIFCECFREPDAFLGYFSFGVTMGQVLSIPMILAGIGLMVHAFRAPEYAGAPDDEVAPAGDAS</sequence>
<comment type="similarity">
    <text evidence="1 7">Belongs to the Lgt family.</text>
</comment>
<accession>A0ABX0JJC3</accession>
<dbReference type="Proteomes" id="UP000635278">
    <property type="component" value="Unassembled WGS sequence"/>
</dbReference>
<comment type="function">
    <text evidence="7">Catalyzes the transfer of the diacylglyceryl group from phosphatidylglycerol to the sulfhydryl group of the N-terminal cysteine of a prolipoprotein, the first step in the formation of mature lipoproteins.</text>
</comment>
<feature type="transmembrane region" description="Helical" evidence="7">
    <location>
        <begin position="204"/>
        <end position="223"/>
    </location>
</feature>
<dbReference type="Pfam" id="PF01790">
    <property type="entry name" value="LGT"/>
    <property type="match status" value="1"/>
</dbReference>
<comment type="caution">
    <text evidence="8">The sequence shown here is derived from an EMBL/GenBank/DDBJ whole genome shotgun (WGS) entry which is preliminary data.</text>
</comment>
<proteinExistence type="inferred from homology"/>
<feature type="transmembrane region" description="Helical" evidence="7">
    <location>
        <begin position="99"/>
        <end position="116"/>
    </location>
</feature>
<comment type="catalytic activity">
    <reaction evidence="7">
        <text>L-cysteinyl-[prolipoprotein] + a 1,2-diacyl-sn-glycero-3-phospho-(1'-sn-glycerol) = an S-1,2-diacyl-sn-glyceryl-L-cysteinyl-[prolipoprotein] + sn-glycerol 1-phosphate + H(+)</text>
        <dbReference type="Rhea" id="RHEA:56712"/>
        <dbReference type="Rhea" id="RHEA-COMP:14679"/>
        <dbReference type="Rhea" id="RHEA-COMP:14680"/>
        <dbReference type="ChEBI" id="CHEBI:15378"/>
        <dbReference type="ChEBI" id="CHEBI:29950"/>
        <dbReference type="ChEBI" id="CHEBI:57685"/>
        <dbReference type="ChEBI" id="CHEBI:64716"/>
        <dbReference type="ChEBI" id="CHEBI:140658"/>
        <dbReference type="EC" id="2.5.1.145"/>
    </reaction>
</comment>
<feature type="binding site" evidence="7">
    <location>
        <position position="142"/>
    </location>
    <ligand>
        <name>a 1,2-diacyl-sn-glycero-3-phospho-(1'-sn-glycerol)</name>
        <dbReference type="ChEBI" id="CHEBI:64716"/>
    </ligand>
</feature>
<dbReference type="GO" id="GO:0016740">
    <property type="term" value="F:transferase activity"/>
    <property type="evidence" value="ECO:0007669"/>
    <property type="project" value="UniProtKB-KW"/>
</dbReference>
<dbReference type="NCBIfam" id="TIGR00544">
    <property type="entry name" value="lgt"/>
    <property type="match status" value="1"/>
</dbReference>
<feature type="transmembrane region" description="Helical" evidence="7">
    <location>
        <begin position="235"/>
        <end position="260"/>
    </location>
</feature>
<comment type="subcellular location">
    <subcellularLocation>
        <location evidence="7">Cell membrane</location>
        <topology evidence="7">Multi-pass membrane protein</topology>
    </subcellularLocation>
</comment>
<keyword evidence="5 7" id="KW-1133">Transmembrane helix</keyword>
<name>A0ABX0JJC3_9PROT</name>
<evidence type="ECO:0000256" key="4">
    <source>
        <dbReference type="ARBA" id="ARBA00022692"/>
    </source>
</evidence>
<evidence type="ECO:0000256" key="6">
    <source>
        <dbReference type="ARBA" id="ARBA00023136"/>
    </source>
</evidence>
<dbReference type="HAMAP" id="MF_01147">
    <property type="entry name" value="Lgt"/>
    <property type="match status" value="1"/>
</dbReference>
<feature type="transmembrane region" description="Helical" evidence="7">
    <location>
        <begin position="20"/>
        <end position="39"/>
    </location>
</feature>
<keyword evidence="4 7" id="KW-0812">Transmembrane</keyword>
<dbReference type="PROSITE" id="PS01311">
    <property type="entry name" value="LGT"/>
    <property type="match status" value="1"/>
</dbReference>
<evidence type="ECO:0000313" key="8">
    <source>
        <dbReference type="EMBL" id="NHN83387.1"/>
    </source>
</evidence>
<feature type="transmembrane region" description="Helical" evidence="7">
    <location>
        <begin position="59"/>
        <end position="79"/>
    </location>
</feature>
<keyword evidence="2 7" id="KW-1003">Cell membrane</keyword>
<gene>
    <name evidence="7" type="primary">lgt</name>
    <name evidence="8" type="ORF">GOB93_01880</name>
</gene>
<dbReference type="PANTHER" id="PTHR30589">
    <property type="entry name" value="PROLIPOPROTEIN DIACYLGLYCERYL TRANSFERASE"/>
    <property type="match status" value="1"/>
</dbReference>
<keyword evidence="6 7" id="KW-0472">Membrane</keyword>
<organism evidence="8 9">
    <name type="scientific">Acetobacter musti</name>
    <dbReference type="NCBI Taxonomy" id="864732"/>
    <lineage>
        <taxon>Bacteria</taxon>
        <taxon>Pseudomonadati</taxon>
        <taxon>Pseudomonadota</taxon>
        <taxon>Alphaproteobacteria</taxon>
        <taxon>Acetobacterales</taxon>
        <taxon>Acetobacteraceae</taxon>
        <taxon>Acetobacter</taxon>
    </lineage>
</organism>
<evidence type="ECO:0000256" key="3">
    <source>
        <dbReference type="ARBA" id="ARBA00022679"/>
    </source>
</evidence>
<dbReference type="PANTHER" id="PTHR30589:SF0">
    <property type="entry name" value="PHOSPHATIDYLGLYCEROL--PROLIPOPROTEIN DIACYLGLYCERYL TRANSFERASE"/>
    <property type="match status" value="1"/>
</dbReference>
<comment type="pathway">
    <text evidence="7">Protein modification; lipoprotein biosynthesis (diacylglyceryl transfer).</text>
</comment>
<evidence type="ECO:0000256" key="2">
    <source>
        <dbReference type="ARBA" id="ARBA00022475"/>
    </source>
</evidence>